<reference evidence="1 2" key="1">
    <citation type="journal article" date="2007" name="PLoS Genet.">
        <title>Patterns and implications of gene gain and loss in the evolution of Prochlorococcus.</title>
        <authorList>
            <person name="Kettler G.C."/>
            <person name="Martiny A.C."/>
            <person name="Huang K."/>
            <person name="Zucker J."/>
            <person name="Coleman M.L."/>
            <person name="Rodrigue S."/>
            <person name="Chen F."/>
            <person name="Lapidus A."/>
            <person name="Ferriera S."/>
            <person name="Johnson J."/>
            <person name="Steglich C."/>
            <person name="Church G.M."/>
            <person name="Richardson P."/>
            <person name="Chisholm S.W."/>
        </authorList>
    </citation>
    <scope>NUCLEOTIDE SEQUENCE [LARGE SCALE GENOMIC DNA]</scope>
    <source>
        <strain evidence="1 2">MIT 9303</strain>
    </source>
</reference>
<dbReference type="InterPro" id="IPR052534">
    <property type="entry name" value="Extracell_DNA_Util/SecSys_Comp"/>
</dbReference>
<sequence length="232" mass="25334">MAPLTRTELNLLQERRQELGLNVQPALVPQVRSLLGKGLGLGALLVLAVGAVAAWLSWQESQQQVELDRLQPLEQQLRLDQTQLQQLKAPTAVIRKENTQIAEQLVAVRASSALMEQLRRLTPQGIQLKEVAVRTQQIKIVGQSLGGGSPGPFERINALVLQLAALPMVKPDGVKVLKVVREGAGQDEEFVQFSVDVTLDPKAKPSLQELSELGASGLVERYRLLEEQGVAP</sequence>
<evidence type="ECO:0000313" key="2">
    <source>
        <dbReference type="Proteomes" id="UP000002274"/>
    </source>
</evidence>
<dbReference type="HOGENOM" id="CLU_105093_0_0_3"/>
<dbReference type="BioCyc" id="PMAR59922:G1G80-2444-MONOMER"/>
<dbReference type="EMBL" id="CP000554">
    <property type="protein sequence ID" value="ABM79516.1"/>
    <property type="molecule type" value="Genomic_DNA"/>
</dbReference>
<proteinExistence type="predicted"/>
<accession>A2CDF6</accession>
<dbReference type="InterPro" id="IPR007813">
    <property type="entry name" value="PilN"/>
</dbReference>
<dbReference type="Proteomes" id="UP000002274">
    <property type="component" value="Chromosome"/>
</dbReference>
<name>A2CDF6_PROM3</name>
<gene>
    <name evidence="1" type="ordered locus">P9303_27861</name>
</gene>
<dbReference type="STRING" id="59922.P9303_27861"/>
<protein>
    <recommendedName>
        <fullName evidence="3">Fimbrial assembly protein (PilN)</fullName>
    </recommendedName>
</protein>
<dbReference type="AlphaFoldDB" id="A2CDF6"/>
<dbReference type="RefSeq" id="WP_011827358.1">
    <property type="nucleotide sequence ID" value="NC_008820.1"/>
</dbReference>
<dbReference type="KEGG" id="pmf:P9303_27861"/>
<organism evidence="1 2">
    <name type="scientific">Prochlorococcus marinus (strain MIT 9303)</name>
    <dbReference type="NCBI Taxonomy" id="59922"/>
    <lineage>
        <taxon>Bacteria</taxon>
        <taxon>Bacillati</taxon>
        <taxon>Cyanobacteriota</taxon>
        <taxon>Cyanophyceae</taxon>
        <taxon>Synechococcales</taxon>
        <taxon>Prochlorococcaceae</taxon>
        <taxon>Prochlorococcus</taxon>
    </lineage>
</organism>
<evidence type="ECO:0000313" key="1">
    <source>
        <dbReference type="EMBL" id="ABM79516.1"/>
    </source>
</evidence>
<dbReference type="Pfam" id="PF05137">
    <property type="entry name" value="PilN"/>
    <property type="match status" value="1"/>
</dbReference>
<dbReference type="PANTHER" id="PTHR40278:SF1">
    <property type="entry name" value="DNA UTILIZATION PROTEIN HOFN"/>
    <property type="match status" value="1"/>
</dbReference>
<evidence type="ECO:0008006" key="3">
    <source>
        <dbReference type="Google" id="ProtNLM"/>
    </source>
</evidence>
<dbReference type="PANTHER" id="PTHR40278">
    <property type="entry name" value="DNA UTILIZATION PROTEIN HOFN"/>
    <property type="match status" value="1"/>
</dbReference>